<evidence type="ECO:0000313" key="2">
    <source>
        <dbReference type="Proteomes" id="UP000234331"/>
    </source>
</evidence>
<accession>A0A2I2L1N1</accession>
<gene>
    <name evidence="1" type="ORF">FRACA_810024</name>
</gene>
<organism evidence="1 2">
    <name type="scientific">Frankia canadensis</name>
    <dbReference type="NCBI Taxonomy" id="1836972"/>
    <lineage>
        <taxon>Bacteria</taxon>
        <taxon>Bacillati</taxon>
        <taxon>Actinomycetota</taxon>
        <taxon>Actinomycetes</taxon>
        <taxon>Frankiales</taxon>
        <taxon>Frankiaceae</taxon>
        <taxon>Frankia</taxon>
    </lineage>
</organism>
<sequence length="161" mass="17840">MNMDNPALLAAYEDEIDVEYSQFLVKDEGMAWLTDSNLAAPEPPLAADELLRTGVDWICVGSNAQDHTAHARLESWRGEPGRQDGWELTEDFDFTATSGRLLLDTLTTGPASVDERLTLPSPGRYRGRAYSRGRADARQALAETFDVPDGTETYLIQFWGA</sequence>
<name>A0A2I2L1N1_9ACTN</name>
<dbReference type="Proteomes" id="UP000234331">
    <property type="component" value="Unassembled WGS sequence"/>
</dbReference>
<keyword evidence="2" id="KW-1185">Reference proteome</keyword>
<dbReference type="EMBL" id="FZMO01000549">
    <property type="protein sequence ID" value="SNQ51833.1"/>
    <property type="molecule type" value="Genomic_DNA"/>
</dbReference>
<proteinExistence type="predicted"/>
<dbReference type="AlphaFoldDB" id="A0A2I2L1N1"/>
<protein>
    <submittedName>
        <fullName evidence="1">Uncharacterized protein</fullName>
    </submittedName>
</protein>
<evidence type="ECO:0000313" key="1">
    <source>
        <dbReference type="EMBL" id="SNQ51833.1"/>
    </source>
</evidence>
<reference evidence="1 2" key="1">
    <citation type="submission" date="2017-06" db="EMBL/GenBank/DDBJ databases">
        <authorList>
            <person name="Kim H.J."/>
            <person name="Triplett B.A."/>
        </authorList>
    </citation>
    <scope>NUCLEOTIDE SEQUENCE [LARGE SCALE GENOMIC DNA]</scope>
    <source>
        <strain evidence="1">FRACA_ARgP5</strain>
    </source>
</reference>